<protein>
    <submittedName>
        <fullName evidence="1">Phosphoribosylglycinamide formyltransferase</fullName>
    </submittedName>
</protein>
<dbReference type="GO" id="GO:0016740">
    <property type="term" value="F:transferase activity"/>
    <property type="evidence" value="ECO:0007669"/>
    <property type="project" value="UniProtKB-KW"/>
</dbReference>
<dbReference type="EMBL" id="BLAF01000039">
    <property type="protein sequence ID" value="GES23212.1"/>
    <property type="molecule type" value="Genomic_DNA"/>
</dbReference>
<dbReference type="AlphaFoldDB" id="A0A5M3XQB9"/>
<sequence length="119" mass="13179">MIDGDVVARVRKLCMALPEVVEKPFGGHTAPSFRVREKLFLMTSEDGLTLMFKGGPGVQEALVGSDPERFFVPAYVGSKGWVGARLDVEQDWDEIDELVRDSYRLIAPKRLGALVDQGQ</sequence>
<reference evidence="1 2" key="1">
    <citation type="submission" date="2019-10" db="EMBL/GenBank/DDBJ databases">
        <title>Whole genome shotgun sequence of Acrocarpospora pleiomorpha NBRC 16267.</title>
        <authorList>
            <person name="Ichikawa N."/>
            <person name="Kimura A."/>
            <person name="Kitahashi Y."/>
            <person name="Komaki H."/>
            <person name="Oguchi A."/>
        </authorList>
    </citation>
    <scope>NUCLEOTIDE SEQUENCE [LARGE SCALE GENOMIC DNA]</scope>
    <source>
        <strain evidence="1 2">NBRC 16267</strain>
    </source>
</reference>
<keyword evidence="1" id="KW-0808">Transferase</keyword>
<evidence type="ECO:0000313" key="1">
    <source>
        <dbReference type="EMBL" id="GES23212.1"/>
    </source>
</evidence>
<proteinExistence type="predicted"/>
<organism evidence="1 2">
    <name type="scientific">Acrocarpospora pleiomorpha</name>
    <dbReference type="NCBI Taxonomy" id="90975"/>
    <lineage>
        <taxon>Bacteria</taxon>
        <taxon>Bacillati</taxon>
        <taxon>Actinomycetota</taxon>
        <taxon>Actinomycetes</taxon>
        <taxon>Streptosporangiales</taxon>
        <taxon>Streptosporangiaceae</taxon>
        <taxon>Acrocarpospora</taxon>
    </lineage>
</organism>
<dbReference type="Pfam" id="PF04237">
    <property type="entry name" value="YjbR"/>
    <property type="match status" value="1"/>
</dbReference>
<dbReference type="InterPro" id="IPR058532">
    <property type="entry name" value="YjbR/MT2646/Rv2570-like"/>
</dbReference>
<dbReference type="RefSeq" id="WP_155348121.1">
    <property type="nucleotide sequence ID" value="NZ_BAAAHM010000031.1"/>
</dbReference>
<gene>
    <name evidence="1" type="ORF">Aple_061110</name>
</gene>
<evidence type="ECO:0000313" key="2">
    <source>
        <dbReference type="Proteomes" id="UP000377595"/>
    </source>
</evidence>
<dbReference type="SUPFAM" id="SSF142906">
    <property type="entry name" value="YjbR-like"/>
    <property type="match status" value="1"/>
</dbReference>
<name>A0A5M3XQB9_9ACTN</name>
<comment type="caution">
    <text evidence="1">The sequence shown here is derived from an EMBL/GenBank/DDBJ whole genome shotgun (WGS) entry which is preliminary data.</text>
</comment>
<dbReference type="InterPro" id="IPR038056">
    <property type="entry name" value="YjbR-like_sf"/>
</dbReference>
<accession>A0A5M3XQB9</accession>
<dbReference type="Proteomes" id="UP000377595">
    <property type="component" value="Unassembled WGS sequence"/>
</dbReference>
<dbReference type="Gene3D" id="3.90.1150.30">
    <property type="match status" value="1"/>
</dbReference>
<dbReference type="OrthoDB" id="8479417at2"/>
<keyword evidence="2" id="KW-1185">Reference proteome</keyword>